<reference evidence="1 2" key="1">
    <citation type="submission" date="2018-06" db="EMBL/GenBank/DDBJ databases">
        <authorList>
            <person name="Tortosa P."/>
        </authorList>
    </citation>
    <scope>NUCLEOTIDE SEQUENCE [LARGE SCALE GENOMIC DNA]</scope>
    <source>
        <strain evidence="1 2">MDI222</strain>
    </source>
</reference>
<evidence type="ECO:0000313" key="2">
    <source>
        <dbReference type="Proteomes" id="UP000258889"/>
    </source>
</evidence>
<keyword evidence="2" id="KW-1185">Reference proteome</keyword>
<evidence type="ECO:0000313" key="1">
    <source>
        <dbReference type="EMBL" id="AXR64896.1"/>
    </source>
</evidence>
<gene>
    <name evidence="1" type="ORF">DQM28_12405</name>
</gene>
<protein>
    <recommendedName>
        <fullName evidence="3">Lipoprotein</fullName>
    </recommendedName>
</protein>
<name>A0ABN5NYQ4_9LEPT</name>
<dbReference type="EMBL" id="CP030144">
    <property type="protein sequence ID" value="AXR64896.1"/>
    <property type="molecule type" value="Genomic_DNA"/>
</dbReference>
<dbReference type="Proteomes" id="UP000258889">
    <property type="component" value="Chromosome i"/>
</dbReference>
<reference evidence="1 2" key="2">
    <citation type="submission" date="2018-09" db="EMBL/GenBank/DDBJ databases">
        <title>Complete Genome sequences of three Leptospira mayottensis isolates obtained from Tenrecid mammals endemic to the Malagasy region.</title>
        <authorList>
            <person name="Cordonin C."/>
            <person name="Toty C."/>
        </authorList>
    </citation>
    <scope>NUCLEOTIDE SEQUENCE [LARGE SCALE GENOMIC DNA]</scope>
    <source>
        <strain evidence="1 2">MDI222</strain>
    </source>
</reference>
<organism evidence="1 2">
    <name type="scientific">Leptospira mayottensis</name>
    <dbReference type="NCBI Taxonomy" id="1137606"/>
    <lineage>
        <taxon>Bacteria</taxon>
        <taxon>Pseudomonadati</taxon>
        <taxon>Spirochaetota</taxon>
        <taxon>Spirochaetia</taxon>
        <taxon>Leptospirales</taxon>
        <taxon>Leptospiraceae</taxon>
        <taxon>Leptospira</taxon>
    </lineage>
</organism>
<evidence type="ECO:0008006" key="3">
    <source>
        <dbReference type="Google" id="ProtNLM"/>
    </source>
</evidence>
<accession>A0ABN5NYQ4</accession>
<sequence length="60" mass="7241">MNIRKSFFLRFVIVVSCLFLFESCRFVSIQESMRNYILVKSALNFNSYISRCLEDYIQKE</sequence>
<proteinExistence type="predicted"/>